<evidence type="ECO:0000313" key="3">
    <source>
        <dbReference type="Proteomes" id="UP001479436"/>
    </source>
</evidence>
<evidence type="ECO:0000313" key="2">
    <source>
        <dbReference type="EMBL" id="KAK9720609.1"/>
    </source>
</evidence>
<accession>A0ABR2W5N0</accession>
<feature type="compositionally biased region" description="Polar residues" evidence="1">
    <location>
        <begin position="22"/>
        <end position="36"/>
    </location>
</feature>
<feature type="region of interest" description="Disordered" evidence="1">
    <location>
        <begin position="1"/>
        <end position="50"/>
    </location>
</feature>
<dbReference type="Proteomes" id="UP001479436">
    <property type="component" value="Unassembled WGS sequence"/>
</dbReference>
<sequence length="282" mass="31785">MVQETPVRFASAGKRLPLPGLNPNSYTYLDSSSDGEGTQLGDDTDSEAPLSRTYISGKSLPKTVSHQAHFSSISPFSSDLEENELVIPRRHSGKTLKNIINLKKKFDFDTFLEEETEEEDEFFEYDYFTNTKELGDMERRSSDISMFNESRKSSLSLNVSLNPTLHISDEISFAYGLDSVSSDSQSPPEDMIYPEADSGFAKEGMVNLSNIPDADMISSLIEQGVGSSSDNEEIEWHTNIIKVDSGEETNRDFSQHTRYSPYGLKQGPLKIYIRSRREKREK</sequence>
<keyword evidence="3" id="KW-1185">Reference proteome</keyword>
<comment type="caution">
    <text evidence="2">The sequence shown here is derived from an EMBL/GenBank/DDBJ whole genome shotgun (WGS) entry which is preliminary data.</text>
</comment>
<name>A0ABR2W5N0_9FUNG</name>
<organism evidence="2 3">
    <name type="scientific">Basidiobolus ranarum</name>
    <dbReference type="NCBI Taxonomy" id="34480"/>
    <lineage>
        <taxon>Eukaryota</taxon>
        <taxon>Fungi</taxon>
        <taxon>Fungi incertae sedis</taxon>
        <taxon>Zoopagomycota</taxon>
        <taxon>Entomophthoromycotina</taxon>
        <taxon>Basidiobolomycetes</taxon>
        <taxon>Basidiobolales</taxon>
        <taxon>Basidiobolaceae</taxon>
        <taxon>Basidiobolus</taxon>
    </lineage>
</organism>
<dbReference type="EMBL" id="JASJQH010007008">
    <property type="protein sequence ID" value="KAK9720609.1"/>
    <property type="molecule type" value="Genomic_DNA"/>
</dbReference>
<reference evidence="2 3" key="1">
    <citation type="submission" date="2023-04" db="EMBL/GenBank/DDBJ databases">
        <title>Genome of Basidiobolus ranarum AG-B5.</title>
        <authorList>
            <person name="Stajich J.E."/>
            <person name="Carter-House D."/>
            <person name="Gryganskyi A."/>
        </authorList>
    </citation>
    <scope>NUCLEOTIDE SEQUENCE [LARGE SCALE GENOMIC DNA]</scope>
    <source>
        <strain evidence="2 3">AG-B5</strain>
    </source>
</reference>
<evidence type="ECO:0000256" key="1">
    <source>
        <dbReference type="SAM" id="MobiDB-lite"/>
    </source>
</evidence>
<protein>
    <submittedName>
        <fullName evidence="2">Uncharacterized protein</fullName>
    </submittedName>
</protein>
<proteinExistence type="predicted"/>
<gene>
    <name evidence="2" type="ORF">K7432_004045</name>
</gene>